<dbReference type="Pfam" id="PF13541">
    <property type="entry name" value="ChlI"/>
    <property type="match status" value="1"/>
</dbReference>
<name>A0A1H6HXD9_RUMFL</name>
<dbReference type="GO" id="GO:0003684">
    <property type="term" value="F:damaged DNA binding"/>
    <property type="evidence" value="ECO:0007669"/>
    <property type="project" value="InterPro"/>
</dbReference>
<dbReference type="NCBIfam" id="TIGR00416">
    <property type="entry name" value="sms"/>
    <property type="match status" value="1"/>
</dbReference>
<dbReference type="EMBL" id="FNWV01000001">
    <property type="protein sequence ID" value="SEH40753.1"/>
    <property type="molecule type" value="Genomic_DNA"/>
</dbReference>
<dbReference type="Gene3D" id="3.30.230.10">
    <property type="match status" value="1"/>
</dbReference>
<evidence type="ECO:0000256" key="10">
    <source>
        <dbReference type="ARBA" id="ARBA00023204"/>
    </source>
</evidence>
<dbReference type="FunFam" id="3.40.50.300:FF:000050">
    <property type="entry name" value="DNA repair protein RadA"/>
    <property type="match status" value="1"/>
</dbReference>
<keyword evidence="7 11" id="KW-0067">ATP-binding</keyword>
<comment type="function">
    <text evidence="11">Plays a role in repairing double-strand DNA breaks, probably involving stabilizing or processing branched DNA or blocked replication forks.</text>
</comment>
<dbReference type="Pfam" id="PF13481">
    <property type="entry name" value="AAA_25"/>
    <property type="match status" value="1"/>
</dbReference>
<dbReference type="InterPro" id="IPR004504">
    <property type="entry name" value="DNA_repair_RadA"/>
</dbReference>
<dbReference type="InterPro" id="IPR027417">
    <property type="entry name" value="P-loop_NTPase"/>
</dbReference>
<keyword evidence="4 13" id="KW-0863">Zinc-finger</keyword>
<dbReference type="Gene3D" id="3.40.50.300">
    <property type="entry name" value="P-loop containing nucleotide triphosphate hydrolases"/>
    <property type="match status" value="1"/>
</dbReference>
<dbReference type="PROSITE" id="PS50162">
    <property type="entry name" value="RECA_2"/>
    <property type="match status" value="1"/>
</dbReference>
<dbReference type="PANTHER" id="PTHR32472">
    <property type="entry name" value="DNA REPAIR PROTEIN RADA"/>
    <property type="match status" value="1"/>
</dbReference>
<dbReference type="GO" id="GO:0005524">
    <property type="term" value="F:ATP binding"/>
    <property type="evidence" value="ECO:0007669"/>
    <property type="project" value="UniProtKB-UniRule"/>
</dbReference>
<sequence>MAKSKYIYTCNQCGYESTKWNGKCPSCGAWNSFEEDIADTAPVGMRSSASNGAAPDLSDNILELEDIGADSDVRYDTGIGELNRVLGGGLVKGSLVLLGGEPGIGKSTILLQICQFLGEEHSVLYVSGEESARQIKLRAKRLGVDTENLYILTATDAEAISQTIASSAPDIAIIDSIQTMSISHITSSPGSLTQVRECTNLFMHTAKNQEIPIIIVGHVNKDGAIAGPKVMEHIVDAVLYFEGERHQSYRILRAVKNRFGSTNEIGVFEMLDKGLREVSNPSQMLLEGRPHNVSGTCVACVMEGSRPILAEVQALAAKTSYSAPRRMVTGFDFNRLNIIIAVLEKRLGIFMGGLDVYLNIVGGFKLDEPAGDLPVAMALYSGIMDKQIDEQLIAFGEIGLGGEIRSVSHIVQRIREAERMGFTTCVVPKQSMSAIDPKDYNINIIPASTLKQAFAVIK</sequence>
<dbReference type="GO" id="GO:0140664">
    <property type="term" value="F:ATP-dependent DNA damage sensor activity"/>
    <property type="evidence" value="ECO:0007669"/>
    <property type="project" value="InterPro"/>
</dbReference>
<feature type="region of interest" description="Lon-protease-like" evidence="11">
    <location>
        <begin position="355"/>
        <end position="458"/>
    </location>
</feature>
<organism evidence="15 16">
    <name type="scientific">Ruminococcus flavefaciens</name>
    <dbReference type="NCBI Taxonomy" id="1265"/>
    <lineage>
        <taxon>Bacteria</taxon>
        <taxon>Bacillati</taxon>
        <taxon>Bacillota</taxon>
        <taxon>Clostridia</taxon>
        <taxon>Eubacteriales</taxon>
        <taxon>Oscillospiraceae</taxon>
        <taxon>Ruminococcus</taxon>
    </lineage>
</organism>
<dbReference type="GO" id="GO:0016787">
    <property type="term" value="F:hydrolase activity"/>
    <property type="evidence" value="ECO:0007669"/>
    <property type="project" value="UniProtKB-KW"/>
</dbReference>
<dbReference type="CDD" id="cd01121">
    <property type="entry name" value="RadA_SMS_N"/>
    <property type="match status" value="1"/>
</dbReference>
<keyword evidence="10 11" id="KW-0234">DNA repair</keyword>
<dbReference type="InterPro" id="IPR041166">
    <property type="entry name" value="Rubredoxin_2"/>
</dbReference>
<dbReference type="SMART" id="SM00382">
    <property type="entry name" value="AAA"/>
    <property type="match status" value="1"/>
</dbReference>
<evidence type="ECO:0000256" key="11">
    <source>
        <dbReference type="HAMAP-Rule" id="MF_01498"/>
    </source>
</evidence>
<keyword evidence="2 11" id="KW-0547">Nucleotide-binding</keyword>
<accession>A0A1H6HXD9</accession>
<dbReference type="Pfam" id="PF18073">
    <property type="entry name" value="Zn_ribbon_LapB"/>
    <property type="match status" value="1"/>
</dbReference>
<evidence type="ECO:0000256" key="2">
    <source>
        <dbReference type="ARBA" id="ARBA00022741"/>
    </source>
</evidence>
<dbReference type="OrthoDB" id="9803906at2"/>
<protein>
    <recommendedName>
        <fullName evidence="11 12">DNA repair protein RadA</fullName>
    </recommendedName>
</protein>
<evidence type="ECO:0000256" key="4">
    <source>
        <dbReference type="ARBA" id="ARBA00022771"/>
    </source>
</evidence>
<dbReference type="AlphaFoldDB" id="A0A1H6HXD9"/>
<dbReference type="GO" id="GO:0000725">
    <property type="term" value="P:recombinational repair"/>
    <property type="evidence" value="ECO:0007669"/>
    <property type="project" value="UniProtKB-UniRule"/>
</dbReference>
<evidence type="ECO:0000256" key="6">
    <source>
        <dbReference type="ARBA" id="ARBA00022833"/>
    </source>
</evidence>
<dbReference type="GO" id="GO:0005829">
    <property type="term" value="C:cytosol"/>
    <property type="evidence" value="ECO:0007669"/>
    <property type="project" value="TreeGrafter"/>
</dbReference>
<dbReference type="InterPro" id="IPR014721">
    <property type="entry name" value="Ribsml_uS5_D2-typ_fold_subgr"/>
</dbReference>
<feature type="domain" description="RecA family profile 1" evidence="14">
    <location>
        <begin position="71"/>
        <end position="219"/>
    </location>
</feature>
<evidence type="ECO:0000256" key="3">
    <source>
        <dbReference type="ARBA" id="ARBA00022763"/>
    </source>
</evidence>
<evidence type="ECO:0000256" key="9">
    <source>
        <dbReference type="ARBA" id="ARBA00023125"/>
    </source>
</evidence>
<dbReference type="Proteomes" id="UP000183190">
    <property type="component" value="Unassembled WGS sequence"/>
</dbReference>
<evidence type="ECO:0000256" key="5">
    <source>
        <dbReference type="ARBA" id="ARBA00022801"/>
    </source>
</evidence>
<keyword evidence="8 11" id="KW-0346">Stress response</keyword>
<comment type="similarity">
    <text evidence="11 13">Belongs to the RecA family. RadA subfamily.</text>
</comment>
<dbReference type="InterPro" id="IPR020588">
    <property type="entry name" value="RecA_ATP-bd"/>
</dbReference>
<proteinExistence type="inferred from homology"/>
<keyword evidence="6 13" id="KW-0862">Zinc</keyword>
<dbReference type="HAMAP" id="MF_01498">
    <property type="entry name" value="RadA_bact"/>
    <property type="match status" value="1"/>
</dbReference>
<dbReference type="RefSeq" id="WP_074714261.1">
    <property type="nucleotide sequence ID" value="NZ_FNWV01000001.1"/>
</dbReference>
<dbReference type="PANTHER" id="PTHR32472:SF10">
    <property type="entry name" value="DNA REPAIR PROTEIN RADA-LIKE PROTEIN"/>
    <property type="match status" value="1"/>
</dbReference>
<evidence type="ECO:0000259" key="14">
    <source>
        <dbReference type="PROSITE" id="PS50162"/>
    </source>
</evidence>
<keyword evidence="1 11" id="KW-0479">Metal-binding</keyword>
<evidence type="ECO:0000256" key="7">
    <source>
        <dbReference type="ARBA" id="ARBA00022840"/>
    </source>
</evidence>
<dbReference type="InterPro" id="IPR020568">
    <property type="entry name" value="Ribosomal_Su5_D2-typ_SF"/>
</dbReference>
<dbReference type="GO" id="GO:0008270">
    <property type="term" value="F:zinc ion binding"/>
    <property type="evidence" value="ECO:0007669"/>
    <property type="project" value="UniProtKB-KW"/>
</dbReference>
<evidence type="ECO:0000256" key="12">
    <source>
        <dbReference type="NCBIfam" id="TIGR00416"/>
    </source>
</evidence>
<keyword evidence="3 11" id="KW-0227">DNA damage</keyword>
<dbReference type="SUPFAM" id="SSF52540">
    <property type="entry name" value="P-loop containing nucleoside triphosphate hydrolases"/>
    <property type="match status" value="1"/>
</dbReference>
<comment type="domain">
    <text evidence="11">The middle region has homology to RecA with ATPase motifs including the RadA KNRFG motif, while the C-terminus is homologous to Lon protease.</text>
</comment>
<comment type="function">
    <text evidence="13">DNA-dependent ATPase involved in processing of recombination intermediates, plays a role in repairing DNA breaks. Stimulates the branch migration of RecA-mediated strand transfer reactions, allowing the 3' invading strand to extend heteroduplex DNA faster. Binds ssDNA in the presence of ADP but not other nucleotides, has ATPase activity that is stimulated by ssDNA and various branched DNA structures, but inhibited by SSB. Does not have RecA's homology-searching function.</text>
</comment>
<dbReference type="InterPro" id="IPR003593">
    <property type="entry name" value="AAA+_ATPase"/>
</dbReference>
<dbReference type="PRINTS" id="PR01874">
    <property type="entry name" value="DNAREPAIRADA"/>
</dbReference>
<dbReference type="SUPFAM" id="SSF54211">
    <property type="entry name" value="Ribosomal protein S5 domain 2-like"/>
    <property type="match status" value="1"/>
</dbReference>
<evidence type="ECO:0000313" key="15">
    <source>
        <dbReference type="EMBL" id="SEH40753.1"/>
    </source>
</evidence>
<evidence type="ECO:0000256" key="8">
    <source>
        <dbReference type="ARBA" id="ARBA00023016"/>
    </source>
</evidence>
<keyword evidence="5" id="KW-0378">Hydrolase</keyword>
<reference evidence="15 16" key="1">
    <citation type="submission" date="2016-10" db="EMBL/GenBank/DDBJ databases">
        <authorList>
            <person name="de Groot N.N."/>
        </authorList>
    </citation>
    <scope>NUCLEOTIDE SEQUENCE [LARGE SCALE GENOMIC DNA]</scope>
    <source>
        <strain evidence="15 16">YAD2003</strain>
    </source>
</reference>
<evidence type="ECO:0000256" key="13">
    <source>
        <dbReference type="RuleBase" id="RU003555"/>
    </source>
</evidence>
<keyword evidence="9 11" id="KW-0238">DNA-binding</keyword>
<evidence type="ECO:0000313" key="16">
    <source>
        <dbReference type="Proteomes" id="UP000183190"/>
    </source>
</evidence>
<evidence type="ECO:0000256" key="1">
    <source>
        <dbReference type="ARBA" id="ARBA00022723"/>
    </source>
</evidence>
<gene>
    <name evidence="11" type="primary">radA</name>
    <name evidence="15" type="ORF">SAMN02910265_00448</name>
</gene>
<feature type="short sequence motif" description="RadA KNRFG motif" evidence="11">
    <location>
        <begin position="256"/>
        <end position="260"/>
    </location>
</feature>
<feature type="binding site" evidence="11">
    <location>
        <begin position="100"/>
        <end position="107"/>
    </location>
    <ligand>
        <name>ATP</name>
        <dbReference type="ChEBI" id="CHEBI:30616"/>
    </ligand>
</feature>